<evidence type="ECO:0000259" key="2">
    <source>
        <dbReference type="SMART" id="SM00849"/>
    </source>
</evidence>
<accession>A0A1F5VU50</accession>
<dbReference type="CDD" id="cd07719">
    <property type="entry name" value="arylsulfatase_AtsA-like_MBL-fold"/>
    <property type="match status" value="1"/>
</dbReference>
<dbReference type="STRING" id="1817863.A2Y62_19240"/>
<dbReference type="Proteomes" id="UP000178943">
    <property type="component" value="Unassembled WGS sequence"/>
</dbReference>
<dbReference type="PANTHER" id="PTHR46018:SF2">
    <property type="entry name" value="ZINC PHOSPHODIESTERASE ELAC PROTEIN 1"/>
    <property type="match status" value="1"/>
</dbReference>
<comment type="caution">
    <text evidence="3">The sequence shown here is derived from an EMBL/GenBank/DDBJ whole genome shotgun (WGS) entry which is preliminary data.</text>
</comment>
<reference evidence="3 4" key="1">
    <citation type="journal article" date="2016" name="Nat. Commun.">
        <title>Thousands of microbial genomes shed light on interconnected biogeochemical processes in an aquifer system.</title>
        <authorList>
            <person name="Anantharaman K."/>
            <person name="Brown C.T."/>
            <person name="Hug L.A."/>
            <person name="Sharon I."/>
            <person name="Castelle C.J."/>
            <person name="Probst A.J."/>
            <person name="Thomas B.C."/>
            <person name="Singh A."/>
            <person name="Wilkins M.J."/>
            <person name="Karaoz U."/>
            <person name="Brodie E.L."/>
            <person name="Williams K.H."/>
            <person name="Hubbard S.S."/>
            <person name="Banfield J.F."/>
        </authorList>
    </citation>
    <scope>NUCLEOTIDE SEQUENCE [LARGE SCALE GENOMIC DNA]</scope>
</reference>
<dbReference type="SUPFAM" id="SSF56281">
    <property type="entry name" value="Metallo-hydrolase/oxidoreductase"/>
    <property type="match status" value="1"/>
</dbReference>
<protein>
    <submittedName>
        <fullName evidence="3">Hydrolase</fullName>
    </submittedName>
</protein>
<gene>
    <name evidence="3" type="ORF">A2Y62_19240</name>
</gene>
<dbReference type="InterPro" id="IPR036866">
    <property type="entry name" value="RibonucZ/Hydroxyglut_hydro"/>
</dbReference>
<organism evidence="3 4">
    <name type="scientific">Candidatus Fischerbacteria bacterium RBG_13_37_8</name>
    <dbReference type="NCBI Taxonomy" id="1817863"/>
    <lineage>
        <taxon>Bacteria</taxon>
        <taxon>Candidatus Fischeribacteriota</taxon>
    </lineage>
</organism>
<proteinExistence type="predicted"/>
<keyword evidence="1 3" id="KW-0378">Hydrolase</keyword>
<dbReference type="PANTHER" id="PTHR46018">
    <property type="entry name" value="ZINC PHOSPHODIESTERASE ELAC PROTEIN 1"/>
    <property type="match status" value="1"/>
</dbReference>
<evidence type="ECO:0000313" key="3">
    <source>
        <dbReference type="EMBL" id="OGF66848.1"/>
    </source>
</evidence>
<dbReference type="AlphaFoldDB" id="A0A1F5VU50"/>
<evidence type="ECO:0000313" key="4">
    <source>
        <dbReference type="Proteomes" id="UP000178943"/>
    </source>
</evidence>
<dbReference type="Gene3D" id="3.60.15.10">
    <property type="entry name" value="Ribonuclease Z/Hydroxyacylglutathione hydrolase-like"/>
    <property type="match status" value="1"/>
</dbReference>
<feature type="domain" description="Metallo-beta-lactamase" evidence="2">
    <location>
        <begin position="20"/>
        <end position="224"/>
    </location>
</feature>
<evidence type="ECO:0000256" key="1">
    <source>
        <dbReference type="ARBA" id="ARBA00022801"/>
    </source>
</evidence>
<dbReference type="EMBL" id="MFGW01000082">
    <property type="protein sequence ID" value="OGF66848.1"/>
    <property type="molecule type" value="Genomic_DNA"/>
</dbReference>
<dbReference type="SMART" id="SM00849">
    <property type="entry name" value="Lactamase_B"/>
    <property type="match status" value="1"/>
</dbReference>
<dbReference type="InterPro" id="IPR044094">
    <property type="entry name" value="AtsA-like_MBL-fold"/>
</dbReference>
<dbReference type="GO" id="GO:0042781">
    <property type="term" value="F:3'-tRNA processing endoribonuclease activity"/>
    <property type="evidence" value="ECO:0007669"/>
    <property type="project" value="TreeGrafter"/>
</dbReference>
<dbReference type="Pfam" id="PF12706">
    <property type="entry name" value="Lactamase_B_2"/>
    <property type="match status" value="1"/>
</dbReference>
<dbReference type="InterPro" id="IPR001279">
    <property type="entry name" value="Metallo-B-lactamas"/>
</dbReference>
<name>A0A1F5VU50_9BACT</name>
<sequence length="279" mass="31631">MTKVILLGSGNPNPDPIHSDPSIIILVHDTPYVIDFGTGLIRRAANLSTEFGGTIEAMNVKNLKIAFLTHLHSDHTLGYADLILTPWIMERDVPLEVYGPEGITEMTEYLLKAYKEDIRYRIYGSEPINTSGWKVITHEIKEGQIYKDSNITVDAFLVQHGTLPNAFGFKFTTPNKTIVISGDTAPCENILKYGKNADILIHEVYYKKGYDEKEEKWKKYHIAHHTSTLELAEIANKTKPKLLILYHTLFWGGTNKKIIQEITDHYKGKVVLASDLDIY</sequence>